<gene>
    <name evidence="1" type="ORF">D3H35_21100</name>
</gene>
<evidence type="ECO:0000313" key="1">
    <source>
        <dbReference type="EMBL" id="RIE03082.1"/>
    </source>
</evidence>
<dbReference type="AlphaFoldDB" id="A0A398CLH3"/>
<evidence type="ECO:0008006" key="3">
    <source>
        <dbReference type="Google" id="ProtNLM"/>
    </source>
</evidence>
<dbReference type="RefSeq" id="WP_119151108.1">
    <property type="nucleotide sequence ID" value="NZ_QXJM01000039.1"/>
</dbReference>
<dbReference type="EMBL" id="QXJM01000039">
    <property type="protein sequence ID" value="RIE03082.1"/>
    <property type="molecule type" value="Genomic_DNA"/>
</dbReference>
<sequence length="116" mass="12954">MSNRFAYRAFQMLLILVCLFAIAALRLAWVQLGSGRGRAEPSASIARQAVLEHSDELVIDTGRGRFLDRNGYLLTDRTVNGLVAFPTGGMQEARRLRSINWRCFGNDGRELIQLVG</sequence>
<organism evidence="1 2">
    <name type="scientific">Cohnella faecalis</name>
    <dbReference type="NCBI Taxonomy" id="2315694"/>
    <lineage>
        <taxon>Bacteria</taxon>
        <taxon>Bacillati</taxon>
        <taxon>Bacillota</taxon>
        <taxon>Bacilli</taxon>
        <taxon>Bacillales</taxon>
        <taxon>Paenibacillaceae</taxon>
        <taxon>Cohnella</taxon>
    </lineage>
</organism>
<reference evidence="1 2" key="1">
    <citation type="submission" date="2018-09" db="EMBL/GenBank/DDBJ databases">
        <title>Cohnella cavernae sp. nov., isolated from a karst cave.</title>
        <authorList>
            <person name="Zhu H."/>
        </authorList>
    </citation>
    <scope>NUCLEOTIDE SEQUENCE [LARGE SCALE GENOMIC DNA]</scope>
    <source>
        <strain evidence="1 2">K2E09-144</strain>
    </source>
</reference>
<proteinExistence type="predicted"/>
<keyword evidence="2" id="KW-1185">Reference proteome</keyword>
<evidence type="ECO:0000313" key="2">
    <source>
        <dbReference type="Proteomes" id="UP000266340"/>
    </source>
</evidence>
<name>A0A398CLH3_9BACL</name>
<dbReference type="Proteomes" id="UP000266340">
    <property type="component" value="Unassembled WGS sequence"/>
</dbReference>
<dbReference type="OrthoDB" id="2985542at2"/>
<accession>A0A398CLH3</accession>
<comment type="caution">
    <text evidence="1">The sequence shown here is derived from an EMBL/GenBank/DDBJ whole genome shotgun (WGS) entry which is preliminary data.</text>
</comment>
<protein>
    <recommendedName>
        <fullName evidence="3">Penicillin-binding protein dimerisation domain-containing protein</fullName>
    </recommendedName>
</protein>